<dbReference type="STRING" id="210143.A0A1R3GJS6"/>
<dbReference type="PANTHER" id="PTHR21027:SF1">
    <property type="entry name" value="TRNA-SPLICING ENDONUCLEASE SUBUNIT SEN54"/>
    <property type="match status" value="1"/>
</dbReference>
<dbReference type="Pfam" id="PF12928">
    <property type="entry name" value="tRNA_int_end_N2"/>
    <property type="match status" value="1"/>
</dbReference>
<dbReference type="OrthoDB" id="408683at2759"/>
<dbReference type="InterPro" id="IPR024336">
    <property type="entry name" value="tRNA_splic_suSen54_N"/>
</dbReference>
<evidence type="ECO:0000259" key="3">
    <source>
        <dbReference type="Pfam" id="PF12928"/>
    </source>
</evidence>
<evidence type="ECO:0000313" key="4">
    <source>
        <dbReference type="EMBL" id="OMO58270.1"/>
    </source>
</evidence>
<dbReference type="EMBL" id="AWWV01014235">
    <property type="protein sequence ID" value="OMO58270.1"/>
    <property type="molecule type" value="Genomic_DNA"/>
</dbReference>
<protein>
    <recommendedName>
        <fullName evidence="3">tRNA-splicing endonuclease subunit Sen54 N-terminal domain-containing protein</fullName>
    </recommendedName>
</protein>
<dbReference type="PANTHER" id="PTHR21027">
    <property type="entry name" value="TRNA-SPLICING ENDONUCLEASE SUBUNIT SEN54"/>
    <property type="match status" value="1"/>
</dbReference>
<evidence type="ECO:0000256" key="1">
    <source>
        <dbReference type="ARBA" id="ARBA00005736"/>
    </source>
</evidence>
<comment type="similarity">
    <text evidence="1">Belongs to the SEN54 family.</text>
</comment>
<dbReference type="InterPro" id="IPR024337">
    <property type="entry name" value="tRNA_splic_suSen54"/>
</dbReference>
<sequence>MDAEDWESCSDNEVYFQDTNKDDDEENYYSSAFLSKLQFRKDISKARWIDDLAMAEVVEKRGKMWVTMGISRSGKTYCSIEETLFLIEIGALHLLDEKGICLSLMEVYEKLSVEKSGCCWELFEVYKHLKSLGYVVGRHGIPWSVKGVKTLSQTCSLQGCEEKKELLEMEPRDKSSIIELFASMQINEVNPAFDVYLPNSKFRKSCPGAPSFVLYLSRGNPPSRVEIEAIETKHGGIPLKFCHVENGCVSFFSFDKAELAVLP</sequence>
<dbReference type="AlphaFoldDB" id="A0A1R3GJS6"/>
<organism evidence="4 5">
    <name type="scientific">Corchorus capsularis</name>
    <name type="common">Jute</name>
    <dbReference type="NCBI Taxonomy" id="210143"/>
    <lineage>
        <taxon>Eukaryota</taxon>
        <taxon>Viridiplantae</taxon>
        <taxon>Streptophyta</taxon>
        <taxon>Embryophyta</taxon>
        <taxon>Tracheophyta</taxon>
        <taxon>Spermatophyta</taxon>
        <taxon>Magnoliopsida</taxon>
        <taxon>eudicotyledons</taxon>
        <taxon>Gunneridae</taxon>
        <taxon>Pentapetalae</taxon>
        <taxon>rosids</taxon>
        <taxon>malvids</taxon>
        <taxon>Malvales</taxon>
        <taxon>Malvaceae</taxon>
        <taxon>Grewioideae</taxon>
        <taxon>Apeibeae</taxon>
        <taxon>Corchorus</taxon>
    </lineage>
</organism>
<dbReference type="Gramene" id="OMO58270">
    <property type="protein sequence ID" value="OMO58270"/>
    <property type="gene ID" value="CCACVL1_25521"/>
</dbReference>
<keyword evidence="2" id="KW-0819">tRNA processing</keyword>
<evidence type="ECO:0000313" key="5">
    <source>
        <dbReference type="Proteomes" id="UP000188268"/>
    </source>
</evidence>
<dbReference type="GO" id="GO:0000214">
    <property type="term" value="C:tRNA-intron endonuclease complex"/>
    <property type="evidence" value="ECO:0007669"/>
    <property type="project" value="TreeGrafter"/>
</dbReference>
<dbReference type="Proteomes" id="UP000188268">
    <property type="component" value="Unassembled WGS sequence"/>
</dbReference>
<accession>A0A1R3GJS6</accession>
<feature type="domain" description="tRNA-splicing endonuclease subunit Sen54 N-terminal" evidence="3">
    <location>
        <begin position="36"/>
        <end position="94"/>
    </location>
</feature>
<reference evidence="4 5" key="1">
    <citation type="submission" date="2013-09" db="EMBL/GenBank/DDBJ databases">
        <title>Corchorus capsularis genome sequencing.</title>
        <authorList>
            <person name="Alam M."/>
            <person name="Haque M.S."/>
            <person name="Islam M.S."/>
            <person name="Emdad E.M."/>
            <person name="Islam M.M."/>
            <person name="Ahmed B."/>
            <person name="Halim A."/>
            <person name="Hossen Q.M.M."/>
            <person name="Hossain M.Z."/>
            <person name="Ahmed R."/>
            <person name="Khan M.M."/>
            <person name="Islam R."/>
            <person name="Rashid M.M."/>
            <person name="Khan S.A."/>
            <person name="Rahman M.S."/>
            <person name="Alam M."/>
        </authorList>
    </citation>
    <scope>NUCLEOTIDE SEQUENCE [LARGE SCALE GENOMIC DNA]</scope>
    <source>
        <strain evidence="5">cv. CVL-1</strain>
        <tissue evidence="4">Whole seedling</tissue>
    </source>
</reference>
<dbReference type="GO" id="GO:0000379">
    <property type="term" value="P:tRNA-type intron splice site recognition and cleavage"/>
    <property type="evidence" value="ECO:0007669"/>
    <property type="project" value="TreeGrafter"/>
</dbReference>
<proteinExistence type="inferred from homology"/>
<dbReference type="OMA" id="RFCHISQ"/>
<keyword evidence="5" id="KW-1185">Reference proteome</keyword>
<gene>
    <name evidence="4" type="ORF">CCACVL1_25521</name>
</gene>
<evidence type="ECO:0000256" key="2">
    <source>
        <dbReference type="ARBA" id="ARBA00022694"/>
    </source>
</evidence>
<comment type="caution">
    <text evidence="4">The sequence shown here is derived from an EMBL/GenBank/DDBJ whole genome shotgun (WGS) entry which is preliminary data.</text>
</comment>
<name>A0A1R3GJS6_COCAP</name>